<dbReference type="EMBL" id="CDHN01000001">
    <property type="protein sequence ID" value="CEJ81384.1"/>
    <property type="molecule type" value="Genomic_DNA"/>
</dbReference>
<dbReference type="Proteomes" id="UP000039046">
    <property type="component" value="Unassembled WGS sequence"/>
</dbReference>
<dbReference type="InterPro" id="IPR019407">
    <property type="entry name" value="CTU2"/>
</dbReference>
<dbReference type="InterPro" id="IPR014729">
    <property type="entry name" value="Rossmann-like_a/b/a_fold"/>
</dbReference>
<dbReference type="GO" id="GO:0000049">
    <property type="term" value="F:tRNA binding"/>
    <property type="evidence" value="ECO:0007669"/>
    <property type="project" value="InterPro"/>
</dbReference>
<dbReference type="PANTHER" id="PTHR20882">
    <property type="entry name" value="CYTOPLASMIC TRNA 2-THIOLATION PROTEIN 2"/>
    <property type="match status" value="1"/>
</dbReference>
<keyword evidence="5" id="KW-1185">Reference proteome</keyword>
<comment type="similarity">
    <text evidence="3">Belongs to the CTU2/NCS2 family.</text>
</comment>
<evidence type="ECO:0000313" key="5">
    <source>
        <dbReference type="Proteomes" id="UP000039046"/>
    </source>
</evidence>
<dbReference type="GO" id="GO:0016779">
    <property type="term" value="F:nucleotidyltransferase activity"/>
    <property type="evidence" value="ECO:0007669"/>
    <property type="project" value="UniProtKB-UniRule"/>
</dbReference>
<comment type="function">
    <text evidence="3">Plays a central role in 2-thiolation of mcm(5)S(2)U at tRNA wobble positions of tRNA(Lys), tRNA(Glu) and tRNA(Gln). May act by forming a heterodimer with NCS6 that ligates sulfur from thiocarboxylated URM1 onto the uridine of tRNAs at wobble position. Prior mcm(5) tRNA modification by the elongator complex is required for 2-thiolation. May also be involved in protein urmylation.</text>
</comment>
<comment type="subcellular location">
    <subcellularLocation>
        <location evidence="3">Cytoplasm</location>
    </subcellularLocation>
</comment>
<dbReference type="Pfam" id="PF10288">
    <property type="entry name" value="CTU2"/>
    <property type="match status" value="1"/>
</dbReference>
<dbReference type="GO" id="GO:0016783">
    <property type="term" value="F:sulfurtransferase activity"/>
    <property type="evidence" value="ECO:0007669"/>
    <property type="project" value="TreeGrafter"/>
</dbReference>
<keyword evidence="2 3" id="KW-0819">tRNA processing</keyword>
<dbReference type="Gene3D" id="3.40.50.620">
    <property type="entry name" value="HUPs"/>
    <property type="match status" value="1"/>
</dbReference>
<dbReference type="HAMAP" id="MF_03054">
    <property type="entry name" value="CTU2"/>
    <property type="match status" value="1"/>
</dbReference>
<dbReference type="GO" id="GO:0032447">
    <property type="term" value="P:protein urmylation"/>
    <property type="evidence" value="ECO:0007669"/>
    <property type="project" value="UniProtKB-UniRule"/>
</dbReference>
<comment type="pathway">
    <text evidence="3">tRNA modification; 5-methoxycarbonylmethyl-2-thiouridine-tRNA biosynthesis.</text>
</comment>
<dbReference type="STRING" id="1531966.A0A0A1T7P6"/>
<accession>A0A0A1T7P6</accession>
<dbReference type="AlphaFoldDB" id="A0A0A1T7P6"/>
<evidence type="ECO:0000256" key="3">
    <source>
        <dbReference type="HAMAP-Rule" id="MF_03054"/>
    </source>
</evidence>
<proteinExistence type="inferred from homology"/>
<dbReference type="HOGENOM" id="CLU_024534_3_0_1"/>
<sequence>MADPSLCRRCKERAGSLTLRNLPTCPECYIEHVDSKMRRRLGILNKDKKNSRDLEPRRYLAGLSFGPSSTVMAAILDTSADYHASKKASSPFEPHVVHIDTTESPDGQVSEQAAKKMDEFRAKFPHITFECVHVSRAMGLSSINWTLLPVPQDESLSPQQKLSGMFNALPSITSRADVLRILIRHLLISVALENNYSTLLLAHSTTALAALTLAEVANGRGFSVPAQVNDGPMTVCTYEDGKETSRLDFPVHYPLREVLKNELLKYMDLVPALQDMKVDEKQGAVVSHKDVSIEEVMQRYFEGVEGPYAGIVTNVVRTTGKLEPISGSEFCGLCGLTLDEKGDSRWAGELGDEDHHGEKLCYGCKRSVYG</sequence>
<name>A0A0A1T7P6_9HYPO</name>
<reference evidence="4 5" key="1">
    <citation type="journal article" date="2015" name="Genome Announc.">
        <title>Draft Genome Sequence and Gene Annotation of the Entomopathogenic Fungus Verticillium hemipterigenum.</title>
        <authorList>
            <person name="Horn F."/>
            <person name="Habel A."/>
            <person name="Scharf D.H."/>
            <person name="Dworschak J."/>
            <person name="Brakhage A.A."/>
            <person name="Guthke R."/>
            <person name="Hertweck C."/>
            <person name="Linde J."/>
        </authorList>
    </citation>
    <scope>NUCLEOTIDE SEQUENCE [LARGE SCALE GENOMIC DNA]</scope>
</reference>
<dbReference type="GO" id="GO:0005829">
    <property type="term" value="C:cytosol"/>
    <property type="evidence" value="ECO:0007669"/>
    <property type="project" value="TreeGrafter"/>
</dbReference>
<dbReference type="UniPathway" id="UPA00988"/>
<evidence type="ECO:0000256" key="1">
    <source>
        <dbReference type="ARBA" id="ARBA00022490"/>
    </source>
</evidence>
<dbReference type="SUPFAM" id="SSF52402">
    <property type="entry name" value="Adenine nucleotide alpha hydrolases-like"/>
    <property type="match status" value="1"/>
</dbReference>
<dbReference type="PANTHER" id="PTHR20882:SF14">
    <property type="entry name" value="CYTOPLASMIC TRNA 2-THIOLATION PROTEIN 2"/>
    <property type="match status" value="1"/>
</dbReference>
<evidence type="ECO:0000313" key="4">
    <source>
        <dbReference type="EMBL" id="CEJ81384.1"/>
    </source>
</evidence>
<dbReference type="OrthoDB" id="25129at2759"/>
<gene>
    <name evidence="3" type="primary">NCS2</name>
    <name evidence="3" type="synonym">CTU2</name>
    <name evidence="4" type="ORF">VHEMI01513</name>
</gene>
<protein>
    <recommendedName>
        <fullName evidence="3">Cytoplasmic tRNA 2-thiolation protein 2</fullName>
    </recommendedName>
</protein>
<keyword evidence="1 3" id="KW-0963">Cytoplasm</keyword>
<organism evidence="4 5">
    <name type="scientific">[Torrubiella] hemipterigena</name>
    <dbReference type="NCBI Taxonomy" id="1531966"/>
    <lineage>
        <taxon>Eukaryota</taxon>
        <taxon>Fungi</taxon>
        <taxon>Dikarya</taxon>
        <taxon>Ascomycota</taxon>
        <taxon>Pezizomycotina</taxon>
        <taxon>Sordariomycetes</taxon>
        <taxon>Hypocreomycetidae</taxon>
        <taxon>Hypocreales</taxon>
        <taxon>Clavicipitaceae</taxon>
        <taxon>Clavicipitaceae incertae sedis</taxon>
        <taxon>'Torrubiella' clade</taxon>
    </lineage>
</organism>
<evidence type="ECO:0000256" key="2">
    <source>
        <dbReference type="ARBA" id="ARBA00022694"/>
    </source>
</evidence>
<dbReference type="GO" id="GO:0002143">
    <property type="term" value="P:tRNA wobble position uridine thiolation"/>
    <property type="evidence" value="ECO:0007669"/>
    <property type="project" value="TreeGrafter"/>
</dbReference>